<feature type="region of interest" description="Disordered" evidence="1">
    <location>
        <begin position="155"/>
        <end position="245"/>
    </location>
</feature>
<protein>
    <recommendedName>
        <fullName evidence="5">Autotransporter domain-containing protein</fullName>
    </recommendedName>
</protein>
<proteinExistence type="predicted"/>
<evidence type="ECO:0000313" key="4">
    <source>
        <dbReference type="Proteomes" id="UP000256345"/>
    </source>
</evidence>
<reference evidence="3 4" key="1">
    <citation type="submission" date="2018-08" db="EMBL/GenBank/DDBJ databases">
        <title>Genomic Encyclopedia of Archaeal and Bacterial Type Strains, Phase II (KMG-II): from individual species to whole genera.</title>
        <authorList>
            <person name="Goeker M."/>
        </authorList>
    </citation>
    <scope>NUCLEOTIDE SEQUENCE [LARGE SCALE GENOMIC DNA]</scope>
    <source>
        <strain evidence="3 4">DSM 2261</strain>
    </source>
</reference>
<evidence type="ECO:0000256" key="1">
    <source>
        <dbReference type="SAM" id="MobiDB-lite"/>
    </source>
</evidence>
<dbReference type="Proteomes" id="UP000256345">
    <property type="component" value="Unassembled WGS sequence"/>
</dbReference>
<keyword evidence="2" id="KW-0732">Signal</keyword>
<organism evidence="3 4">
    <name type="scientific">Archangium gephyra</name>
    <dbReference type="NCBI Taxonomy" id="48"/>
    <lineage>
        <taxon>Bacteria</taxon>
        <taxon>Pseudomonadati</taxon>
        <taxon>Myxococcota</taxon>
        <taxon>Myxococcia</taxon>
        <taxon>Myxococcales</taxon>
        <taxon>Cystobacterineae</taxon>
        <taxon>Archangiaceae</taxon>
        <taxon>Archangium</taxon>
    </lineage>
</organism>
<comment type="caution">
    <text evidence="3">The sequence shown here is derived from an EMBL/GenBank/DDBJ whole genome shotgun (WGS) entry which is preliminary data.</text>
</comment>
<sequence>MMASGRWLSRWGVVLALALMLTSQSARAERVAVSALEGDKNNKLRAQVTGLLRKTRKVKVLPPAAWAMAAAKQKLRGPASVDPRVVARLAPKLKVDAVLTGSAGRTYSTFSARLLDEEGQEVWTGEFVLQRGLLPRYEARKFTDAVIAAVLASNQPETEAPPPEPEPSESVATPAPAPQPAPAVEPPASEPEPHAVGQGEPKAVEPARPMESTPAPAPGSPSAPRAEATPPAPRPVLVPESKPVPAWEELDEESHTYLTELEGSGGGFPEEGGSASDGGRLPPRVKVLLGAAVTWRRYCARPGVTSCSEYDALLPEQQTGDIADFTSNAPYAGLAVEAEVFPLTHSPTLLRGVGLTLGYQRSFARTTVQVSTPIGETPEREVYATDTAYGAMLAWRYFFDLGTQATPLWGHAGVRLGALGREFDVGERLETPLPVVHRFYPAVGLDVSVPLMRAVRLEGAGQLFLRPNPGQSLWGDADGSRVAEVRDYGDSVSSLGWAAELGVAGDLWGPLGYSARFRLESYKDRFTGQGTRRGWTEDGVAEESYSSIIAGLTAAW</sequence>
<feature type="region of interest" description="Disordered" evidence="1">
    <location>
        <begin position="260"/>
        <end position="281"/>
    </location>
</feature>
<evidence type="ECO:0000256" key="2">
    <source>
        <dbReference type="SAM" id="SignalP"/>
    </source>
</evidence>
<keyword evidence="4" id="KW-1185">Reference proteome</keyword>
<gene>
    <name evidence="3" type="ORF">ATI61_101529</name>
</gene>
<name>A0ABX9KBI6_9BACT</name>
<feature type="chain" id="PRO_5045148519" description="Autotransporter domain-containing protein" evidence="2">
    <location>
        <begin position="29"/>
        <end position="556"/>
    </location>
</feature>
<accession>A0ABX9KBI6</accession>
<dbReference type="EMBL" id="QUMU01000001">
    <property type="protein sequence ID" value="REG37543.1"/>
    <property type="molecule type" value="Genomic_DNA"/>
</dbReference>
<evidence type="ECO:0008006" key="5">
    <source>
        <dbReference type="Google" id="ProtNLM"/>
    </source>
</evidence>
<evidence type="ECO:0000313" key="3">
    <source>
        <dbReference type="EMBL" id="REG37543.1"/>
    </source>
</evidence>
<feature type="signal peptide" evidence="2">
    <location>
        <begin position="1"/>
        <end position="28"/>
    </location>
</feature>
<feature type="compositionally biased region" description="Pro residues" evidence="1">
    <location>
        <begin position="175"/>
        <end position="190"/>
    </location>
</feature>